<accession>A0AA39NDV7</accession>
<evidence type="ECO:0000313" key="3">
    <source>
        <dbReference type="Proteomes" id="UP001175211"/>
    </source>
</evidence>
<comment type="caution">
    <text evidence="2">The sequence shown here is derived from an EMBL/GenBank/DDBJ whole genome shotgun (WGS) entry which is preliminary data.</text>
</comment>
<name>A0AA39NDV7_ARMTA</name>
<protein>
    <submittedName>
        <fullName evidence="2">Uncharacterized protein</fullName>
    </submittedName>
</protein>
<dbReference type="RefSeq" id="XP_060335158.1">
    <property type="nucleotide sequence ID" value="XM_060469338.1"/>
</dbReference>
<dbReference type="Proteomes" id="UP001175211">
    <property type="component" value="Unassembled WGS sequence"/>
</dbReference>
<dbReference type="AlphaFoldDB" id="A0AA39NDV7"/>
<organism evidence="2 3">
    <name type="scientific">Armillaria tabescens</name>
    <name type="common">Ringless honey mushroom</name>
    <name type="synonym">Agaricus tabescens</name>
    <dbReference type="NCBI Taxonomy" id="1929756"/>
    <lineage>
        <taxon>Eukaryota</taxon>
        <taxon>Fungi</taxon>
        <taxon>Dikarya</taxon>
        <taxon>Basidiomycota</taxon>
        <taxon>Agaricomycotina</taxon>
        <taxon>Agaricomycetes</taxon>
        <taxon>Agaricomycetidae</taxon>
        <taxon>Agaricales</taxon>
        <taxon>Marasmiineae</taxon>
        <taxon>Physalacriaceae</taxon>
        <taxon>Desarmillaria</taxon>
    </lineage>
</organism>
<sequence length="426" mass="46966">MPPKNKKRPVTSPASPKNKKKKKTPQPPHSPPALMRRSSRTEPGPSNISNALQEAGKIPEPPAIQAPSQFRTWEVTEATALDDLCMIVQASLAATHGDQARSPSPMNIETEAEVLEHVDNPHQADNDAPLFFTDSSCSPSPVSQKDNEPLDEAFLYIGLYIRHNKRMVLGELVPTPMSVYEEWGSTTPAITYVMYIYPELLTVSLLNLPLSQAGVIDSVVLVAGESSSMTEPELAEDPLVTSTPPPSAPATRLEDSWLTGLLAQQIGSAIEEYQIRKQSKRYGTAYMALMQDALLTKAENTMFAAGRQAETFDYNGIQREVTVIDVHVALLGPQSTWKNHRSLIRKAHRAHQALQLVHSHAPNTLSAEDLTWLEELNAFFATMPLGPAITYPDISCMEYRAATLNLARLERKSGEVLDKYHQGRGN</sequence>
<evidence type="ECO:0000313" key="2">
    <source>
        <dbReference type="EMBL" id="KAK0463848.1"/>
    </source>
</evidence>
<proteinExistence type="predicted"/>
<gene>
    <name evidence="2" type="ORF">EV420DRAFT_1476501</name>
</gene>
<dbReference type="EMBL" id="JAUEPS010000007">
    <property type="protein sequence ID" value="KAK0463848.1"/>
    <property type="molecule type" value="Genomic_DNA"/>
</dbReference>
<reference evidence="2" key="1">
    <citation type="submission" date="2023-06" db="EMBL/GenBank/DDBJ databases">
        <authorList>
            <consortium name="Lawrence Berkeley National Laboratory"/>
            <person name="Ahrendt S."/>
            <person name="Sahu N."/>
            <person name="Indic B."/>
            <person name="Wong-Bajracharya J."/>
            <person name="Merenyi Z."/>
            <person name="Ke H.-M."/>
            <person name="Monk M."/>
            <person name="Kocsube S."/>
            <person name="Drula E."/>
            <person name="Lipzen A."/>
            <person name="Balint B."/>
            <person name="Henrissat B."/>
            <person name="Andreopoulos B."/>
            <person name="Martin F.M."/>
            <person name="Harder C.B."/>
            <person name="Rigling D."/>
            <person name="Ford K.L."/>
            <person name="Foster G.D."/>
            <person name="Pangilinan J."/>
            <person name="Papanicolaou A."/>
            <person name="Barry K."/>
            <person name="LaButti K."/>
            <person name="Viragh M."/>
            <person name="Koriabine M."/>
            <person name="Yan M."/>
            <person name="Riley R."/>
            <person name="Champramary S."/>
            <person name="Plett K.L."/>
            <person name="Tsai I.J."/>
            <person name="Slot J."/>
            <person name="Sipos G."/>
            <person name="Plett J."/>
            <person name="Nagy L.G."/>
            <person name="Grigoriev I.V."/>
        </authorList>
    </citation>
    <scope>NUCLEOTIDE SEQUENCE</scope>
    <source>
        <strain evidence="2">CCBAS 213</strain>
    </source>
</reference>
<evidence type="ECO:0000256" key="1">
    <source>
        <dbReference type="SAM" id="MobiDB-lite"/>
    </source>
</evidence>
<dbReference type="GeneID" id="85352886"/>
<feature type="region of interest" description="Disordered" evidence="1">
    <location>
        <begin position="1"/>
        <end position="52"/>
    </location>
</feature>
<keyword evidence="3" id="KW-1185">Reference proteome</keyword>